<keyword evidence="1" id="KW-1133">Transmembrane helix</keyword>
<protein>
    <submittedName>
        <fullName evidence="2">Uncharacterized protein</fullName>
    </submittedName>
</protein>
<comment type="caution">
    <text evidence="2">The sequence shown here is derived from an EMBL/GenBank/DDBJ whole genome shotgun (WGS) entry which is preliminary data.</text>
</comment>
<keyword evidence="3" id="KW-1185">Reference proteome</keyword>
<gene>
    <name evidence="2" type="ORF">FJR74_00010</name>
</gene>
<keyword evidence="1" id="KW-0472">Membrane</keyword>
<reference evidence="2" key="1">
    <citation type="submission" date="2019-06" db="EMBL/GenBank/DDBJ databases">
        <title>Mycoplasma neophronis type strain whole genome sequence.</title>
        <authorList>
            <person name="Spergser J."/>
        </authorList>
    </citation>
    <scope>NUCLEOTIDE SEQUENCE [LARGE SCALE GENOMIC DNA]</scope>
    <source>
        <strain evidence="2">DSM 24097</strain>
    </source>
</reference>
<dbReference type="EMBL" id="VHHP01000001">
    <property type="protein sequence ID" value="TPR54646.1"/>
    <property type="molecule type" value="Genomic_DNA"/>
</dbReference>
<evidence type="ECO:0000313" key="3">
    <source>
        <dbReference type="Proteomes" id="UP000316851"/>
    </source>
</evidence>
<accession>A0ABY2Z4P4</accession>
<feature type="transmembrane region" description="Helical" evidence="1">
    <location>
        <begin position="23"/>
        <end position="48"/>
    </location>
</feature>
<dbReference type="Proteomes" id="UP000316851">
    <property type="component" value="Unassembled WGS sequence"/>
</dbReference>
<evidence type="ECO:0000256" key="1">
    <source>
        <dbReference type="SAM" id="Phobius"/>
    </source>
</evidence>
<proteinExistence type="predicted"/>
<sequence length="59" mass="6340">MNNDNKLFIQLTKSKRKSKVKRIFSIIGIILSTVVALAIVAVAIYGLIEGPIALASKGI</sequence>
<name>A0ABY2Z4P4_9BACT</name>
<keyword evidence="1" id="KW-0812">Transmembrane</keyword>
<evidence type="ECO:0000313" key="2">
    <source>
        <dbReference type="EMBL" id="TPR54646.1"/>
    </source>
</evidence>
<organism evidence="2 3">
    <name type="scientific">Metamycoplasma neophronis</name>
    <dbReference type="NCBI Taxonomy" id="872983"/>
    <lineage>
        <taxon>Bacteria</taxon>
        <taxon>Bacillati</taxon>
        <taxon>Mycoplasmatota</taxon>
        <taxon>Mycoplasmoidales</taxon>
        <taxon>Metamycoplasmataceae</taxon>
        <taxon>Metamycoplasma</taxon>
    </lineage>
</organism>
<dbReference type="RefSeq" id="WP_140914499.1">
    <property type="nucleotide sequence ID" value="NZ_VHHP01000001.1"/>
</dbReference>